<keyword evidence="5 8" id="KW-1133">Transmembrane helix</keyword>
<protein>
    <submittedName>
        <fullName evidence="10">TRAP transporter large permease subunit</fullName>
    </submittedName>
</protein>
<comment type="function">
    <text evidence="7">Part of the tripartite ATP-independent periplasmic (TRAP) transport system.</text>
</comment>
<evidence type="ECO:0000313" key="10">
    <source>
        <dbReference type="EMBL" id="MDN3711539.1"/>
    </source>
</evidence>
<name>A0ABT8D4Y1_9RHOB</name>
<keyword evidence="7" id="KW-0813">Transport</keyword>
<dbReference type="Proteomes" id="UP001243846">
    <property type="component" value="Unassembled WGS sequence"/>
</dbReference>
<keyword evidence="11" id="KW-1185">Reference proteome</keyword>
<evidence type="ECO:0000256" key="2">
    <source>
        <dbReference type="ARBA" id="ARBA00022475"/>
    </source>
</evidence>
<keyword evidence="3 7" id="KW-0997">Cell inner membrane</keyword>
<keyword evidence="2" id="KW-1003">Cell membrane</keyword>
<keyword evidence="6 8" id="KW-0472">Membrane</keyword>
<dbReference type="InterPro" id="IPR004681">
    <property type="entry name" value="TRAP_DctM"/>
</dbReference>
<accession>A0ABT8D4Y1</accession>
<comment type="caution">
    <text evidence="10">The sequence shown here is derived from an EMBL/GenBank/DDBJ whole genome shotgun (WGS) entry which is preliminary data.</text>
</comment>
<gene>
    <name evidence="10" type="ORF">QWZ10_06375</name>
</gene>
<sequence>MIALFLLAVIVMGMFLDSTSIIVIAVPIVLPLVVALGTDIIGPDVVIWFGLITIIAVEMGLLTPPFGISVFVVKNTIGDVCSLQDVFAGAFPYVLAMAVLVGLCMLFPALVTFVL</sequence>
<evidence type="ECO:0000256" key="8">
    <source>
        <dbReference type="SAM" id="Phobius"/>
    </source>
</evidence>
<dbReference type="PANTHER" id="PTHR33362">
    <property type="entry name" value="SIALIC ACID TRAP TRANSPORTER PERMEASE PROTEIN SIAT-RELATED"/>
    <property type="match status" value="1"/>
</dbReference>
<organism evidence="10 11">
    <name type="scientific">Paracoccus cavernae</name>
    <dbReference type="NCBI Taxonomy" id="1571207"/>
    <lineage>
        <taxon>Bacteria</taxon>
        <taxon>Pseudomonadati</taxon>
        <taxon>Pseudomonadota</taxon>
        <taxon>Alphaproteobacteria</taxon>
        <taxon>Rhodobacterales</taxon>
        <taxon>Paracoccaceae</taxon>
        <taxon>Paracoccus</taxon>
    </lineage>
</organism>
<evidence type="ECO:0000259" key="9">
    <source>
        <dbReference type="Pfam" id="PF06808"/>
    </source>
</evidence>
<keyword evidence="4 8" id="KW-0812">Transmembrane</keyword>
<dbReference type="Pfam" id="PF06808">
    <property type="entry name" value="DctM"/>
    <property type="match status" value="1"/>
</dbReference>
<evidence type="ECO:0000256" key="4">
    <source>
        <dbReference type="ARBA" id="ARBA00022692"/>
    </source>
</evidence>
<evidence type="ECO:0000256" key="7">
    <source>
        <dbReference type="RuleBase" id="RU369079"/>
    </source>
</evidence>
<feature type="transmembrane region" description="Helical" evidence="8">
    <location>
        <begin position="93"/>
        <end position="114"/>
    </location>
</feature>
<evidence type="ECO:0000256" key="1">
    <source>
        <dbReference type="ARBA" id="ARBA00004429"/>
    </source>
</evidence>
<dbReference type="RefSeq" id="WP_377785836.1">
    <property type="nucleotide sequence ID" value="NZ_JBHUOC010000001.1"/>
</dbReference>
<proteinExistence type="predicted"/>
<dbReference type="EMBL" id="JAUFRC010000001">
    <property type="protein sequence ID" value="MDN3711539.1"/>
    <property type="molecule type" value="Genomic_DNA"/>
</dbReference>
<evidence type="ECO:0000256" key="5">
    <source>
        <dbReference type="ARBA" id="ARBA00022989"/>
    </source>
</evidence>
<dbReference type="InterPro" id="IPR010656">
    <property type="entry name" value="DctM"/>
</dbReference>
<evidence type="ECO:0000313" key="11">
    <source>
        <dbReference type="Proteomes" id="UP001243846"/>
    </source>
</evidence>
<comment type="subcellular location">
    <subcellularLocation>
        <location evidence="1 7">Cell inner membrane</location>
        <topology evidence="1 7">Multi-pass membrane protein</topology>
    </subcellularLocation>
</comment>
<dbReference type="PANTHER" id="PTHR33362:SF5">
    <property type="entry name" value="C4-DICARBOXYLATE TRAP TRANSPORTER LARGE PERMEASE PROTEIN DCTM"/>
    <property type="match status" value="1"/>
</dbReference>
<feature type="domain" description="TRAP C4-dicarboxylate transport system permease DctM subunit" evidence="9">
    <location>
        <begin position="2"/>
        <end position="109"/>
    </location>
</feature>
<feature type="transmembrane region" description="Helical" evidence="8">
    <location>
        <begin position="45"/>
        <end position="73"/>
    </location>
</feature>
<evidence type="ECO:0000256" key="6">
    <source>
        <dbReference type="ARBA" id="ARBA00023136"/>
    </source>
</evidence>
<evidence type="ECO:0000256" key="3">
    <source>
        <dbReference type="ARBA" id="ARBA00022519"/>
    </source>
</evidence>
<feature type="transmembrane region" description="Helical" evidence="8">
    <location>
        <begin position="6"/>
        <end position="33"/>
    </location>
</feature>
<reference evidence="11" key="1">
    <citation type="journal article" date="2019" name="Int. J. Syst. Evol. Microbiol.">
        <title>The Global Catalogue of Microorganisms (GCM) 10K type strain sequencing project: providing services to taxonomists for standard genome sequencing and annotation.</title>
        <authorList>
            <consortium name="The Broad Institute Genomics Platform"/>
            <consortium name="The Broad Institute Genome Sequencing Center for Infectious Disease"/>
            <person name="Wu L."/>
            <person name="Ma J."/>
        </authorList>
    </citation>
    <scope>NUCLEOTIDE SEQUENCE [LARGE SCALE GENOMIC DNA]</scope>
    <source>
        <strain evidence="11">CECT 8482</strain>
    </source>
</reference>